<reference evidence="1" key="1">
    <citation type="submission" date="2024-09" db="EMBL/GenBank/DDBJ databases">
        <title>Black Yeasts Isolated from many extreme environments.</title>
        <authorList>
            <person name="Coleine C."/>
            <person name="Stajich J.E."/>
            <person name="Selbmann L."/>
        </authorList>
    </citation>
    <scope>NUCLEOTIDE SEQUENCE</scope>
    <source>
        <strain evidence="1">CCFEE 5737</strain>
    </source>
</reference>
<comment type="caution">
    <text evidence="1">The sequence shown here is derived from an EMBL/GenBank/DDBJ whole genome shotgun (WGS) entry which is preliminary data.</text>
</comment>
<organism evidence="1 2">
    <name type="scientific">Coniosporium uncinatum</name>
    <dbReference type="NCBI Taxonomy" id="93489"/>
    <lineage>
        <taxon>Eukaryota</taxon>
        <taxon>Fungi</taxon>
        <taxon>Dikarya</taxon>
        <taxon>Ascomycota</taxon>
        <taxon>Pezizomycotina</taxon>
        <taxon>Dothideomycetes</taxon>
        <taxon>Dothideomycetes incertae sedis</taxon>
        <taxon>Coniosporium</taxon>
    </lineage>
</organism>
<accession>A0ACC3CYE5</accession>
<sequence>MPPVTGPMHLAVGPGTMPQTPAQSGWEVESSPEGADNKQWISQDKSLEAPSDSFSSSYLYANEAIPNLINPATGTSAYQAFP</sequence>
<evidence type="ECO:0000313" key="1">
    <source>
        <dbReference type="EMBL" id="KAK3056489.1"/>
    </source>
</evidence>
<proteinExistence type="predicted"/>
<keyword evidence="2" id="KW-1185">Reference proteome</keyword>
<gene>
    <name evidence="1" type="ORF">LTS18_011671</name>
</gene>
<evidence type="ECO:0000313" key="2">
    <source>
        <dbReference type="Proteomes" id="UP001186974"/>
    </source>
</evidence>
<dbReference type="Proteomes" id="UP001186974">
    <property type="component" value="Unassembled WGS sequence"/>
</dbReference>
<protein>
    <submittedName>
        <fullName evidence="1">Uncharacterized protein</fullName>
    </submittedName>
</protein>
<dbReference type="EMBL" id="JAWDJW010009739">
    <property type="protein sequence ID" value="KAK3056489.1"/>
    <property type="molecule type" value="Genomic_DNA"/>
</dbReference>
<name>A0ACC3CYE5_9PEZI</name>